<evidence type="ECO:0000313" key="3">
    <source>
        <dbReference type="EMBL" id="SLM13319.1"/>
    </source>
</evidence>
<proteinExistence type="inferred from homology"/>
<comment type="similarity">
    <text evidence="1 2">Belongs to the phD/YefM antitoxin family.</text>
</comment>
<dbReference type="InterPro" id="IPR006442">
    <property type="entry name" value="Antitoxin_Phd/YefM"/>
</dbReference>
<evidence type="ECO:0000256" key="1">
    <source>
        <dbReference type="ARBA" id="ARBA00009981"/>
    </source>
</evidence>
<dbReference type="SUPFAM" id="SSF143120">
    <property type="entry name" value="YefM-like"/>
    <property type="match status" value="1"/>
</dbReference>
<dbReference type="Pfam" id="PF02604">
    <property type="entry name" value="PhdYeFM_antitox"/>
    <property type="match status" value="1"/>
</dbReference>
<dbReference type="InterPro" id="IPR036165">
    <property type="entry name" value="YefM-like_sf"/>
</dbReference>
<accession>A0A3P3XJ02</accession>
<reference evidence="3" key="1">
    <citation type="submission" date="2017-02" db="EMBL/GenBank/DDBJ databases">
        <authorList>
            <person name="Regsiter A."/>
            <person name="William W."/>
        </authorList>
    </citation>
    <scope>NUCLEOTIDE SEQUENCE</scope>
    <source>
        <strain evidence="3">Bib</strain>
    </source>
</reference>
<evidence type="ECO:0000256" key="2">
    <source>
        <dbReference type="RuleBase" id="RU362080"/>
    </source>
</evidence>
<gene>
    <name evidence="3" type="primary">yefM</name>
    <name evidence="3" type="ORF">SPIROBIBN47_290019</name>
</gene>
<dbReference type="Gene3D" id="3.40.1620.10">
    <property type="entry name" value="YefM-like domain"/>
    <property type="match status" value="1"/>
</dbReference>
<dbReference type="InterPro" id="IPR051405">
    <property type="entry name" value="phD/YefM_antitoxin"/>
</dbReference>
<dbReference type="PANTHER" id="PTHR33713:SF6">
    <property type="entry name" value="ANTITOXIN YEFM"/>
    <property type="match status" value="1"/>
</dbReference>
<dbReference type="AlphaFoldDB" id="A0A3P3XJ02"/>
<organism evidence="3">
    <name type="scientific">uncultured spirochete</name>
    <dbReference type="NCBI Taxonomy" id="156406"/>
    <lineage>
        <taxon>Bacteria</taxon>
        <taxon>Pseudomonadati</taxon>
        <taxon>Spirochaetota</taxon>
        <taxon>Spirochaetia</taxon>
        <taxon>Spirochaetales</taxon>
        <taxon>environmental samples</taxon>
    </lineage>
</organism>
<dbReference type="Gene3D" id="6.10.250.330">
    <property type="match status" value="1"/>
</dbReference>
<dbReference type="NCBIfam" id="TIGR01552">
    <property type="entry name" value="phd_fam"/>
    <property type="match status" value="1"/>
</dbReference>
<protein>
    <recommendedName>
        <fullName evidence="2">Antitoxin</fullName>
    </recommendedName>
</protein>
<name>A0A3P3XJ02_9SPIR</name>
<dbReference type="EMBL" id="FWDM01000022">
    <property type="protein sequence ID" value="SLM13319.1"/>
    <property type="molecule type" value="Genomic_DNA"/>
</dbReference>
<sequence length="85" mass="9827">MDAVSYSDLRQNLKSYMDKVYKDHDPLIITRKNNENLVLLSIDEYNSLMETTYLLSNDANAEHLKKSIAQYTAGNVSKRELLNDE</sequence>
<dbReference type="PANTHER" id="PTHR33713">
    <property type="entry name" value="ANTITOXIN YAFN-RELATED"/>
    <property type="match status" value="1"/>
</dbReference>
<comment type="function">
    <text evidence="2">Antitoxin component of a type II toxin-antitoxin (TA) system.</text>
</comment>